<dbReference type="Proteomes" id="UP000182135">
    <property type="component" value="Unassembled WGS sequence"/>
</dbReference>
<keyword evidence="6" id="KW-0479">Metal-binding</keyword>
<protein>
    <recommendedName>
        <fullName evidence="4 10">Phosphate propanoyltransferase</fullName>
        <ecNumber evidence="3 10">2.3.1.222</ecNumber>
    </recommendedName>
</protein>
<evidence type="ECO:0000313" key="11">
    <source>
        <dbReference type="EMBL" id="SFF61901.1"/>
    </source>
</evidence>
<dbReference type="RefSeq" id="WP_074844638.1">
    <property type="nucleotide sequence ID" value="NZ_CP076620.1"/>
</dbReference>
<reference evidence="11 12" key="1">
    <citation type="submission" date="2016-10" db="EMBL/GenBank/DDBJ databases">
        <authorList>
            <person name="de Groot N.N."/>
        </authorList>
    </citation>
    <scope>NUCLEOTIDE SEQUENCE [LARGE SCALE GENOMIC DNA]</scope>
    <source>
        <strain evidence="11 12">NLAE-zl-G419</strain>
    </source>
</reference>
<gene>
    <name evidence="11" type="ORF">SAMN04487885_104132</name>
</gene>
<evidence type="ECO:0000256" key="6">
    <source>
        <dbReference type="ARBA" id="ARBA00022723"/>
    </source>
</evidence>
<dbReference type="GO" id="GO:0046872">
    <property type="term" value="F:metal ion binding"/>
    <property type="evidence" value="ECO:0007669"/>
    <property type="project" value="UniProtKB-KW"/>
</dbReference>
<dbReference type="Pfam" id="PF06130">
    <property type="entry name" value="PTAC"/>
    <property type="match status" value="1"/>
</dbReference>
<comment type="similarity">
    <text evidence="2 10">Belongs to the PduL family.</text>
</comment>
<keyword evidence="5 10" id="KW-0808">Transferase</keyword>
<dbReference type="PIRSF" id="PIRSF010130">
    <property type="entry name" value="PduL"/>
    <property type="match status" value="1"/>
</dbReference>
<comment type="function">
    <text evidence="10">Involved in 1,2-propanediol (1,2-PD) degradation by catalyzing the conversion of propanoyl-CoA to propanoyl-phosphate.</text>
</comment>
<dbReference type="PANTHER" id="PTHR39453">
    <property type="entry name" value="PHOSPHATE PROPANOYLTRANSFERASE"/>
    <property type="match status" value="1"/>
</dbReference>
<dbReference type="GO" id="GO:0051144">
    <property type="term" value="P:1,2-propanediol catabolic process"/>
    <property type="evidence" value="ECO:0007669"/>
    <property type="project" value="UniProtKB-UniPathway"/>
</dbReference>
<dbReference type="GO" id="GO:0016747">
    <property type="term" value="F:acyltransferase activity, transferring groups other than amino-acyl groups"/>
    <property type="evidence" value="ECO:0007669"/>
    <property type="project" value="InterPro"/>
</dbReference>
<dbReference type="EC" id="2.3.1.222" evidence="3 10"/>
<evidence type="ECO:0000256" key="8">
    <source>
        <dbReference type="ARBA" id="ARBA00023315"/>
    </source>
</evidence>
<dbReference type="GeneID" id="90543821"/>
<comment type="cofactor">
    <cofactor evidence="1">
        <name>Zn(2+)</name>
        <dbReference type="ChEBI" id="CHEBI:29105"/>
    </cofactor>
</comment>
<sequence>MTNNEIIKIVTERVIKKLKEYNDFKIPVGVSNRHVHVSQEDLEVLFGKGYELTKKSVLKQPGQYASNETVTIRGPKGEFERVRILGPVRAKSQVEISKTDSFRLGIKPPIRESGKLDGTPGIEIIGPKGKIVLPYGAIIAFRHIHMTPEQALAMGLRDNEIVDVETFGERKGIFGDVLVRVSDKSALEMHVDVDEANAFSLNNNDYVVIKHDNNQERGSICS</sequence>
<dbReference type="EMBL" id="FOOE01000004">
    <property type="protein sequence ID" value="SFF61901.1"/>
    <property type="molecule type" value="Genomic_DNA"/>
</dbReference>
<name>A0A1I2K9T9_9CLOT</name>
<keyword evidence="12" id="KW-1185">Reference proteome</keyword>
<evidence type="ECO:0000256" key="2">
    <source>
        <dbReference type="ARBA" id="ARBA00007342"/>
    </source>
</evidence>
<dbReference type="eggNOG" id="COG4869">
    <property type="taxonomic scope" value="Bacteria"/>
</dbReference>
<comment type="pathway">
    <text evidence="10">Polyol metabolism; 1,2-propanediol degradation.</text>
</comment>
<evidence type="ECO:0000256" key="4">
    <source>
        <dbReference type="ARBA" id="ARBA00020837"/>
    </source>
</evidence>
<evidence type="ECO:0000256" key="7">
    <source>
        <dbReference type="ARBA" id="ARBA00022833"/>
    </source>
</evidence>
<dbReference type="STRING" id="1529.SAMN04487885_104132"/>
<evidence type="ECO:0000256" key="9">
    <source>
        <dbReference type="ARBA" id="ARBA00047589"/>
    </source>
</evidence>
<evidence type="ECO:0000256" key="10">
    <source>
        <dbReference type="PIRNR" id="PIRNR010130"/>
    </source>
</evidence>
<organism evidence="11 12">
    <name type="scientific">Clostridium cadaveris</name>
    <dbReference type="NCBI Taxonomy" id="1529"/>
    <lineage>
        <taxon>Bacteria</taxon>
        <taxon>Bacillati</taxon>
        <taxon>Bacillota</taxon>
        <taxon>Clostridia</taxon>
        <taxon>Eubacteriales</taxon>
        <taxon>Clostridiaceae</taxon>
        <taxon>Clostridium</taxon>
    </lineage>
</organism>
<evidence type="ECO:0000256" key="5">
    <source>
        <dbReference type="ARBA" id="ARBA00022679"/>
    </source>
</evidence>
<dbReference type="NCBIfam" id="NF011652">
    <property type="entry name" value="PRK15070.1"/>
    <property type="match status" value="1"/>
</dbReference>
<keyword evidence="8 10" id="KW-0012">Acyltransferase</keyword>
<evidence type="ECO:0000256" key="1">
    <source>
        <dbReference type="ARBA" id="ARBA00001947"/>
    </source>
</evidence>
<accession>A0A1I2K9T9</accession>
<comment type="catalytic activity">
    <reaction evidence="9 10">
        <text>propanoyl-CoA + phosphate = propanoyl phosphate + CoA</text>
        <dbReference type="Rhea" id="RHEA:28046"/>
        <dbReference type="ChEBI" id="CHEBI:43474"/>
        <dbReference type="ChEBI" id="CHEBI:57287"/>
        <dbReference type="ChEBI" id="CHEBI:57392"/>
        <dbReference type="ChEBI" id="CHEBI:58933"/>
        <dbReference type="EC" id="2.3.1.222"/>
    </reaction>
</comment>
<proteinExistence type="inferred from homology"/>
<dbReference type="PANTHER" id="PTHR39453:SF1">
    <property type="entry name" value="PHOSPHATE PROPANOYLTRANSFERASE"/>
    <property type="match status" value="1"/>
</dbReference>
<keyword evidence="7" id="KW-0862">Zinc</keyword>
<evidence type="ECO:0000313" key="12">
    <source>
        <dbReference type="Proteomes" id="UP000182135"/>
    </source>
</evidence>
<evidence type="ECO:0000256" key="3">
    <source>
        <dbReference type="ARBA" id="ARBA00012206"/>
    </source>
</evidence>
<dbReference type="UniPathway" id="UPA00621"/>
<dbReference type="InterPro" id="IPR008300">
    <property type="entry name" value="PTAC"/>
</dbReference>
<dbReference type="AlphaFoldDB" id="A0A1I2K9T9"/>
<dbReference type="OrthoDB" id="9784365at2"/>